<dbReference type="Pfam" id="PF01915">
    <property type="entry name" value="Glyco_hydro_3_C"/>
    <property type="match status" value="1"/>
</dbReference>
<organism evidence="7 8">
    <name type="scientific">Zhihengliuella salsuginis</name>
    <dbReference type="NCBI Taxonomy" id="578222"/>
    <lineage>
        <taxon>Bacteria</taxon>
        <taxon>Bacillati</taxon>
        <taxon>Actinomycetota</taxon>
        <taxon>Actinomycetes</taxon>
        <taxon>Micrococcales</taxon>
        <taxon>Micrococcaceae</taxon>
        <taxon>Zhihengliuella</taxon>
    </lineage>
</organism>
<dbReference type="SUPFAM" id="SSF52279">
    <property type="entry name" value="Beta-D-glucan exohydrolase, C-terminal domain"/>
    <property type="match status" value="1"/>
</dbReference>
<dbReference type="SMART" id="SM01217">
    <property type="entry name" value="Fn3_like"/>
    <property type="match status" value="1"/>
</dbReference>
<dbReference type="EMBL" id="BMXK01000001">
    <property type="protein sequence ID" value="GHC99156.1"/>
    <property type="molecule type" value="Genomic_DNA"/>
</dbReference>
<dbReference type="InterPro" id="IPR026891">
    <property type="entry name" value="Fn3-like"/>
</dbReference>
<accession>A0ABQ3GA45</accession>
<feature type="region of interest" description="Disordered" evidence="5">
    <location>
        <begin position="33"/>
        <end position="52"/>
    </location>
</feature>
<keyword evidence="2 4" id="KW-0378">Hydrolase</keyword>
<evidence type="ECO:0000259" key="6">
    <source>
        <dbReference type="SMART" id="SM01217"/>
    </source>
</evidence>
<dbReference type="SUPFAM" id="SSF51445">
    <property type="entry name" value="(Trans)glycosidases"/>
    <property type="match status" value="1"/>
</dbReference>
<comment type="similarity">
    <text evidence="1 4">Belongs to the glycosyl hydrolase 3 family.</text>
</comment>
<dbReference type="Pfam" id="PF14310">
    <property type="entry name" value="Fn3-like"/>
    <property type="match status" value="1"/>
</dbReference>
<dbReference type="InterPro" id="IPR036881">
    <property type="entry name" value="Glyco_hydro_3_C_sf"/>
</dbReference>
<proteinExistence type="inferred from homology"/>
<evidence type="ECO:0000313" key="8">
    <source>
        <dbReference type="Proteomes" id="UP000642819"/>
    </source>
</evidence>
<sequence>MNNPRNTWRDAGLPVAERVEALMAEMSVEEKVSQLGSSWIRPEERNDDGDGNVAPMEDTFSAGHPSFEEEIAGGLGQITRAFGSAPLDPTEGRGRLADLQRQVVAANRLGIPALAHEECLTGFTTMGATCYPASIAWGASWDPELVRDMASRIGSDMKHVGVHLGLSPVLDVVRDYRWGRVEETLGEDPHLVSELSTAYVRGLQGAGVHATLKHFAGYAASRAGRNHAPVPMGTREFEDVVLPPFERAVREGGVKSVMNSYADVDGEAPAASHRMLTGILRDRWGFTGTVVSDYWAVSFLETMHRIAESQDAAGIVSIAAGMDVELPETNAFRHLAAAVADGRLDAQVLDTAVRRVLTQKAELGLLDADWSPEQDWAADVVDFDSPGNRAHARRMAEESVILLKNDGVLPLGARPATAGGDSAAPARIAVVGPSAAQPRAHLGCYSFTNHVLSRFFGENEHGIELPSILDSLRADPVLADAIIAYERGVDFTDPDDAGIAAAVAAAEDAEVAIVTVGDLAGLFGRGTSGEGCDVVDLSLPGKQADLVEAVLATGTPTVLVIVTGRPYSLGAFADRAAGIVQAFMPGEEGGPAVASVLTGAVNPSGRLPVQIPDHVGGQPGTYLTPPLGWHSDGVSNLDPRPLYPFGFGLSYTRFEVSDLSVSAEEIANDGVVTVGATVANTGERDGAEVVQLYIDDHVASVVRPRRLLTGFAKVRLAAGESRRVEFSVHADRTSFTGLDGRRIVEPGTFGVEVGTSSEDLPLTGAFAVVGGVREVPEGRVMDTPVTVREVAGSRAPEAPVAVS</sequence>
<dbReference type="Pfam" id="PF00933">
    <property type="entry name" value="Glyco_hydro_3"/>
    <property type="match status" value="1"/>
</dbReference>
<dbReference type="InterPro" id="IPR019800">
    <property type="entry name" value="Glyco_hydro_3_AS"/>
</dbReference>
<feature type="domain" description="Fibronectin type III-like" evidence="6">
    <location>
        <begin position="688"/>
        <end position="757"/>
    </location>
</feature>
<gene>
    <name evidence="7" type="ORF">GCM10008096_01010</name>
</gene>
<keyword evidence="8" id="KW-1185">Reference proteome</keyword>
<dbReference type="Gene3D" id="2.60.40.10">
    <property type="entry name" value="Immunoglobulins"/>
    <property type="match status" value="1"/>
</dbReference>
<dbReference type="RefSeq" id="WP_189348152.1">
    <property type="nucleotide sequence ID" value="NZ_BMXK01000001.1"/>
</dbReference>
<dbReference type="InterPro" id="IPR036962">
    <property type="entry name" value="Glyco_hydro_3_N_sf"/>
</dbReference>
<dbReference type="InterPro" id="IPR001764">
    <property type="entry name" value="Glyco_hydro_3_N"/>
</dbReference>
<keyword evidence="4" id="KW-0326">Glycosidase</keyword>
<evidence type="ECO:0000256" key="4">
    <source>
        <dbReference type="RuleBase" id="RU361161"/>
    </source>
</evidence>
<dbReference type="Proteomes" id="UP000642819">
    <property type="component" value="Unassembled WGS sequence"/>
</dbReference>
<evidence type="ECO:0000256" key="3">
    <source>
        <dbReference type="ARBA" id="ARBA00023277"/>
    </source>
</evidence>
<comment type="caution">
    <text evidence="7">The sequence shown here is derived from an EMBL/GenBank/DDBJ whole genome shotgun (WGS) entry which is preliminary data.</text>
</comment>
<evidence type="ECO:0000256" key="2">
    <source>
        <dbReference type="ARBA" id="ARBA00022801"/>
    </source>
</evidence>
<evidence type="ECO:0000256" key="1">
    <source>
        <dbReference type="ARBA" id="ARBA00005336"/>
    </source>
</evidence>
<reference evidence="8" key="1">
    <citation type="journal article" date="2019" name="Int. J. Syst. Evol. Microbiol.">
        <title>The Global Catalogue of Microorganisms (GCM) 10K type strain sequencing project: providing services to taxonomists for standard genome sequencing and annotation.</title>
        <authorList>
            <consortium name="The Broad Institute Genomics Platform"/>
            <consortium name="The Broad Institute Genome Sequencing Center for Infectious Disease"/>
            <person name="Wu L."/>
            <person name="Ma J."/>
        </authorList>
    </citation>
    <scope>NUCLEOTIDE SEQUENCE [LARGE SCALE GENOMIC DNA]</scope>
    <source>
        <strain evidence="8">KCTC 19466</strain>
    </source>
</reference>
<evidence type="ECO:0000256" key="5">
    <source>
        <dbReference type="SAM" id="MobiDB-lite"/>
    </source>
</evidence>
<name>A0ABQ3GA45_9MICC</name>
<dbReference type="InterPro" id="IPR050288">
    <property type="entry name" value="Cellulose_deg_GH3"/>
</dbReference>
<dbReference type="PANTHER" id="PTHR42715">
    <property type="entry name" value="BETA-GLUCOSIDASE"/>
    <property type="match status" value="1"/>
</dbReference>
<keyword evidence="3" id="KW-0119">Carbohydrate metabolism</keyword>
<dbReference type="Gene3D" id="3.40.50.1700">
    <property type="entry name" value="Glycoside hydrolase family 3 C-terminal domain"/>
    <property type="match status" value="1"/>
</dbReference>
<dbReference type="PROSITE" id="PS00775">
    <property type="entry name" value="GLYCOSYL_HYDROL_F3"/>
    <property type="match status" value="1"/>
</dbReference>
<dbReference type="InterPro" id="IPR017853">
    <property type="entry name" value="GH"/>
</dbReference>
<dbReference type="InterPro" id="IPR013783">
    <property type="entry name" value="Ig-like_fold"/>
</dbReference>
<dbReference type="InterPro" id="IPR002772">
    <property type="entry name" value="Glyco_hydro_3_C"/>
</dbReference>
<dbReference type="Gene3D" id="3.20.20.300">
    <property type="entry name" value="Glycoside hydrolase, family 3, N-terminal domain"/>
    <property type="match status" value="1"/>
</dbReference>
<protein>
    <submittedName>
        <fullName evidence="7">Glycosyl hydrolase</fullName>
    </submittedName>
</protein>
<dbReference type="PANTHER" id="PTHR42715:SF10">
    <property type="entry name" value="BETA-GLUCOSIDASE"/>
    <property type="match status" value="1"/>
</dbReference>
<dbReference type="GO" id="GO:0016787">
    <property type="term" value="F:hydrolase activity"/>
    <property type="evidence" value="ECO:0007669"/>
    <property type="project" value="UniProtKB-KW"/>
</dbReference>
<evidence type="ECO:0000313" key="7">
    <source>
        <dbReference type="EMBL" id="GHC99156.1"/>
    </source>
</evidence>
<dbReference type="PRINTS" id="PR00133">
    <property type="entry name" value="GLHYDRLASE3"/>
</dbReference>